<gene>
    <name evidence="7" type="ORF">NEZAVI_LOCUS1606</name>
</gene>
<feature type="binding site" evidence="5">
    <location>
        <begin position="121"/>
        <end position="134"/>
    </location>
    <ligand>
        <name>acetyl-CoA</name>
        <dbReference type="ChEBI" id="CHEBI:57288"/>
    </ligand>
</feature>
<dbReference type="GO" id="GO:0005874">
    <property type="term" value="C:microtubule"/>
    <property type="evidence" value="ECO:0007669"/>
    <property type="project" value="InterPro"/>
</dbReference>
<accession>A0A9P0E3V8</accession>
<comment type="similarity">
    <text evidence="5">Belongs to the acetyltransferase ATAT1 family.</text>
</comment>
<feature type="binding site" evidence="5">
    <location>
        <begin position="157"/>
        <end position="166"/>
    </location>
    <ligand>
        <name>acetyl-CoA</name>
        <dbReference type="ChEBI" id="CHEBI:57288"/>
    </ligand>
</feature>
<protein>
    <recommendedName>
        <fullName evidence="4 5">Alpha-tubulin N-acetyltransferase</fullName>
        <shortName evidence="5">Alpha-TAT</shortName>
        <shortName evidence="5">TAT</shortName>
        <ecNumber evidence="4 5">2.3.1.108</ecNumber>
    </recommendedName>
    <alternativeName>
        <fullName evidence="5">Acetyltransferase mec-17 homolog</fullName>
    </alternativeName>
</protein>
<dbReference type="OrthoDB" id="447510at2759"/>
<evidence type="ECO:0000256" key="5">
    <source>
        <dbReference type="HAMAP-Rule" id="MF_03130"/>
    </source>
</evidence>
<organism evidence="7 8">
    <name type="scientific">Nezara viridula</name>
    <name type="common">Southern green stink bug</name>
    <name type="synonym">Cimex viridulus</name>
    <dbReference type="NCBI Taxonomy" id="85310"/>
    <lineage>
        <taxon>Eukaryota</taxon>
        <taxon>Metazoa</taxon>
        <taxon>Ecdysozoa</taxon>
        <taxon>Arthropoda</taxon>
        <taxon>Hexapoda</taxon>
        <taxon>Insecta</taxon>
        <taxon>Pterygota</taxon>
        <taxon>Neoptera</taxon>
        <taxon>Paraneoptera</taxon>
        <taxon>Hemiptera</taxon>
        <taxon>Heteroptera</taxon>
        <taxon>Panheteroptera</taxon>
        <taxon>Pentatomomorpha</taxon>
        <taxon>Pentatomoidea</taxon>
        <taxon>Pentatomidae</taxon>
        <taxon>Pentatominae</taxon>
        <taxon>Nezara</taxon>
    </lineage>
</organism>
<dbReference type="InterPro" id="IPR007965">
    <property type="entry name" value="GNAT_ATAT"/>
</dbReference>
<reference evidence="7" key="1">
    <citation type="submission" date="2022-01" db="EMBL/GenBank/DDBJ databases">
        <authorList>
            <person name="King R."/>
        </authorList>
    </citation>
    <scope>NUCLEOTIDE SEQUENCE</scope>
</reference>
<proteinExistence type="inferred from homology"/>
<comment type="function">
    <text evidence="5">Specifically acetylates 'Lys-40' in alpha-tubulin on the lumenal side of microtubules. Promotes microtubule destabilization and accelerates microtubule dynamics; this activity may be independent of acetylation activity. Acetylates alpha-tubulin with a slow enzymatic rate, due to a catalytic site that is not optimized for acetyl transfer. Enters the microtubule through each end and diffuses quickly throughout the lumen of microtubules. Acetylates only long/old microtubules because of its slow acetylation rate since it does not have time to act on dynamically unstable microtubules before the enzyme is released.</text>
</comment>
<dbReference type="EMBL" id="OV725077">
    <property type="protein sequence ID" value="CAH1390395.1"/>
    <property type="molecule type" value="Genomic_DNA"/>
</dbReference>
<dbReference type="CDD" id="cd04301">
    <property type="entry name" value="NAT_SF"/>
    <property type="match status" value="1"/>
</dbReference>
<dbReference type="GO" id="GO:0048666">
    <property type="term" value="P:neuron development"/>
    <property type="evidence" value="ECO:0007669"/>
    <property type="project" value="UniProtKB-UniRule"/>
</dbReference>
<dbReference type="Gene3D" id="3.40.630.30">
    <property type="match status" value="1"/>
</dbReference>
<feature type="site" description="Crucial for catalytic activity" evidence="5">
    <location>
        <position position="56"/>
    </location>
</feature>
<dbReference type="InterPro" id="IPR038746">
    <property type="entry name" value="Atat"/>
</dbReference>
<name>A0A9P0E3V8_NEZVI</name>
<dbReference type="EC" id="2.3.1.108" evidence="4 5"/>
<evidence type="ECO:0000256" key="1">
    <source>
        <dbReference type="ARBA" id="ARBA00022679"/>
    </source>
</evidence>
<sequence>MDFNFNINDFIKTNIVKINNAIMPDTFNGDSRQTRVCQEIMSVILDEMGEASAKAQGLLKPITNTELLRNKDHIVYLLVEKEGNHGKGSVVGMLKMGRKSLYVFDECGDCHNVLCLCVLDFYVHESRQRMGYGKILFDYMLEEEHIKPIKLAIDRPSEKFISFLKKHYGLENIIRQTNNFVVFRGFFNNLKNNTTENSPRRSYGSPYRATLDDKVTYNGRFTAHKRESTIGKIIHSSPVS</sequence>
<dbReference type="Proteomes" id="UP001152798">
    <property type="component" value="Chromosome 1"/>
</dbReference>
<evidence type="ECO:0000259" key="6">
    <source>
        <dbReference type="Pfam" id="PF05301"/>
    </source>
</evidence>
<keyword evidence="8" id="KW-1185">Reference proteome</keyword>
<evidence type="ECO:0000313" key="8">
    <source>
        <dbReference type="Proteomes" id="UP001152798"/>
    </source>
</evidence>
<feature type="domain" description="N-acetyltransferase" evidence="6">
    <location>
        <begin position="9"/>
        <end position="187"/>
    </location>
</feature>
<dbReference type="PANTHER" id="PTHR12327:SF0">
    <property type="entry name" value="ALPHA-TUBULIN N-ACETYLTRANSFERASE 1"/>
    <property type="match status" value="1"/>
</dbReference>
<dbReference type="GO" id="GO:0019799">
    <property type="term" value="F:tubulin N-acetyltransferase activity"/>
    <property type="evidence" value="ECO:0007669"/>
    <property type="project" value="UniProtKB-UniRule"/>
</dbReference>
<dbReference type="PANTHER" id="PTHR12327">
    <property type="entry name" value="ALPHA-TUBULIN N-ACETYLTRANSFERASE 1"/>
    <property type="match status" value="1"/>
</dbReference>
<evidence type="ECO:0000256" key="2">
    <source>
        <dbReference type="ARBA" id="ARBA00023315"/>
    </source>
</evidence>
<comment type="catalytic activity">
    <reaction evidence="3 5">
        <text>L-lysyl-[alpha-tubulin] + acetyl-CoA = N(6)-acetyl-L-lysyl-[alpha-tubulin] + CoA + H(+)</text>
        <dbReference type="Rhea" id="RHEA:15277"/>
        <dbReference type="Rhea" id="RHEA-COMP:11278"/>
        <dbReference type="Rhea" id="RHEA-COMP:11279"/>
        <dbReference type="ChEBI" id="CHEBI:15378"/>
        <dbReference type="ChEBI" id="CHEBI:29969"/>
        <dbReference type="ChEBI" id="CHEBI:57287"/>
        <dbReference type="ChEBI" id="CHEBI:57288"/>
        <dbReference type="ChEBI" id="CHEBI:61930"/>
        <dbReference type="EC" id="2.3.1.108"/>
    </reaction>
</comment>
<dbReference type="SUPFAM" id="SSF55729">
    <property type="entry name" value="Acyl-CoA N-acyltransferases (Nat)"/>
    <property type="match status" value="1"/>
</dbReference>
<dbReference type="FunFam" id="3.40.630.30:FF:000060">
    <property type="entry name" value="Alpha-tubulin N-acetyltransferase 1"/>
    <property type="match status" value="1"/>
</dbReference>
<keyword evidence="1 5" id="KW-0808">Transferase</keyword>
<evidence type="ECO:0000256" key="3">
    <source>
        <dbReference type="ARBA" id="ARBA00051998"/>
    </source>
</evidence>
<evidence type="ECO:0000256" key="4">
    <source>
        <dbReference type="ARBA" id="ARBA00066570"/>
    </source>
</evidence>
<evidence type="ECO:0000313" key="7">
    <source>
        <dbReference type="EMBL" id="CAH1390395.1"/>
    </source>
</evidence>
<dbReference type="GO" id="GO:0070507">
    <property type="term" value="P:regulation of microtubule cytoskeleton organization"/>
    <property type="evidence" value="ECO:0007669"/>
    <property type="project" value="UniProtKB-UniRule"/>
</dbReference>
<dbReference type="AlphaFoldDB" id="A0A9P0E3V8"/>
<dbReference type="InterPro" id="IPR016181">
    <property type="entry name" value="Acyl_CoA_acyltransferase"/>
</dbReference>
<dbReference type="Pfam" id="PF05301">
    <property type="entry name" value="Acetyltransf_16"/>
    <property type="match status" value="1"/>
</dbReference>
<dbReference type="HAMAP" id="MF_03130">
    <property type="entry name" value="mec17"/>
    <property type="match status" value="1"/>
</dbReference>
<keyword evidence="2 5" id="KW-0012">Acyltransferase</keyword>